<sequence length="293" mass="33763">MSIFGRKTSGVFVPSEKGGYREATDVPDNASLNELMWHFGYDTSQIEIIFTTDRKSTVSNIAMEVFTRNIVFMLTDKKATFISERDVKKVMGDFSVTKHYESMKIKDVLEAGIEAESMSVEFLSKVLNMSNLSRNGMFYSSKIKTYLYFTNGLLTNFQYDDGFSHWAKHLQKVNKTVYDRISKGAYKYRAGNDFQLQKEVNMQCEAWGAIPAAFGNEFIPLHTYENGLVNLHMIRVTHYGYPITMKSFQELNFGRYQVISGDGTGDVVLRLNRFDYRFSKDGQLIDFQLVNYR</sequence>
<protein>
    <submittedName>
        <fullName evidence="1">Uncharacterized protein</fullName>
    </submittedName>
</protein>
<proteinExistence type="predicted"/>
<evidence type="ECO:0000313" key="2">
    <source>
        <dbReference type="Proteomes" id="UP001597557"/>
    </source>
</evidence>
<organism evidence="1 2">
    <name type="scientific">Mucilaginibacter ximonensis</name>
    <dbReference type="NCBI Taxonomy" id="538021"/>
    <lineage>
        <taxon>Bacteria</taxon>
        <taxon>Pseudomonadati</taxon>
        <taxon>Bacteroidota</taxon>
        <taxon>Sphingobacteriia</taxon>
        <taxon>Sphingobacteriales</taxon>
        <taxon>Sphingobacteriaceae</taxon>
        <taxon>Mucilaginibacter</taxon>
    </lineage>
</organism>
<keyword evidence="2" id="KW-1185">Reference proteome</keyword>
<comment type="caution">
    <text evidence="1">The sequence shown here is derived from an EMBL/GenBank/DDBJ whole genome shotgun (WGS) entry which is preliminary data.</text>
</comment>
<accession>A0ABW5Y9C2</accession>
<reference evidence="2" key="1">
    <citation type="journal article" date="2019" name="Int. J. Syst. Evol. Microbiol.">
        <title>The Global Catalogue of Microorganisms (GCM) 10K type strain sequencing project: providing services to taxonomists for standard genome sequencing and annotation.</title>
        <authorList>
            <consortium name="The Broad Institute Genomics Platform"/>
            <consortium name="The Broad Institute Genome Sequencing Center for Infectious Disease"/>
            <person name="Wu L."/>
            <person name="Ma J."/>
        </authorList>
    </citation>
    <scope>NUCLEOTIDE SEQUENCE [LARGE SCALE GENOMIC DNA]</scope>
    <source>
        <strain evidence="2">KCTC 22437</strain>
    </source>
</reference>
<dbReference type="EMBL" id="JBHUPD010000001">
    <property type="protein sequence ID" value="MFD2871978.1"/>
    <property type="molecule type" value="Genomic_DNA"/>
</dbReference>
<name>A0ABW5Y9C2_9SPHI</name>
<dbReference type="RefSeq" id="WP_377183189.1">
    <property type="nucleotide sequence ID" value="NZ_JBHUPD010000001.1"/>
</dbReference>
<dbReference type="Proteomes" id="UP001597557">
    <property type="component" value="Unassembled WGS sequence"/>
</dbReference>
<gene>
    <name evidence="1" type="ORF">ACFS5N_05830</name>
</gene>
<evidence type="ECO:0000313" key="1">
    <source>
        <dbReference type="EMBL" id="MFD2871978.1"/>
    </source>
</evidence>